<name>A0ABR0P0X8_GOSAR</name>
<evidence type="ECO:0000313" key="2">
    <source>
        <dbReference type="EMBL" id="KAK5812255.1"/>
    </source>
</evidence>
<dbReference type="Proteomes" id="UP001358586">
    <property type="component" value="Chromosome 8"/>
</dbReference>
<keyword evidence="3" id="KW-1185">Reference proteome</keyword>
<reference evidence="2 3" key="1">
    <citation type="submission" date="2023-03" db="EMBL/GenBank/DDBJ databases">
        <title>WGS of Gossypium arboreum.</title>
        <authorList>
            <person name="Yu D."/>
        </authorList>
    </citation>
    <scope>NUCLEOTIDE SEQUENCE [LARGE SCALE GENOMIC DNA]</scope>
    <source>
        <tissue evidence="2">Leaf</tissue>
    </source>
</reference>
<comment type="caution">
    <text evidence="2">The sequence shown here is derived from an EMBL/GenBank/DDBJ whole genome shotgun (WGS) entry which is preliminary data.</text>
</comment>
<protein>
    <submittedName>
        <fullName evidence="2">Uncharacterized protein</fullName>
    </submittedName>
</protein>
<feature type="region of interest" description="Disordered" evidence="1">
    <location>
        <begin position="57"/>
        <end position="97"/>
    </location>
</feature>
<accession>A0ABR0P0X8</accession>
<dbReference type="EMBL" id="JARKNE010000008">
    <property type="protein sequence ID" value="KAK5812255.1"/>
    <property type="molecule type" value="Genomic_DNA"/>
</dbReference>
<evidence type="ECO:0000313" key="3">
    <source>
        <dbReference type="Proteomes" id="UP001358586"/>
    </source>
</evidence>
<organism evidence="2 3">
    <name type="scientific">Gossypium arboreum</name>
    <name type="common">Tree cotton</name>
    <name type="synonym">Gossypium nanking</name>
    <dbReference type="NCBI Taxonomy" id="29729"/>
    <lineage>
        <taxon>Eukaryota</taxon>
        <taxon>Viridiplantae</taxon>
        <taxon>Streptophyta</taxon>
        <taxon>Embryophyta</taxon>
        <taxon>Tracheophyta</taxon>
        <taxon>Spermatophyta</taxon>
        <taxon>Magnoliopsida</taxon>
        <taxon>eudicotyledons</taxon>
        <taxon>Gunneridae</taxon>
        <taxon>Pentapetalae</taxon>
        <taxon>rosids</taxon>
        <taxon>malvids</taxon>
        <taxon>Malvales</taxon>
        <taxon>Malvaceae</taxon>
        <taxon>Malvoideae</taxon>
        <taxon>Gossypium</taxon>
    </lineage>
</organism>
<gene>
    <name evidence="2" type="ORF">PVK06_027677</name>
</gene>
<evidence type="ECO:0000256" key="1">
    <source>
        <dbReference type="SAM" id="MobiDB-lite"/>
    </source>
</evidence>
<proteinExistence type="predicted"/>
<sequence>MWRFKLPSKFHAQPNVCGRTFGVSMHLFRQETPLGSFMHPMAEPRQPIELPRLHIHSSRKTCSAGAKRTLGGTKRKEDGVPRISPIELRHRASKGSA</sequence>